<evidence type="ECO:0000256" key="5">
    <source>
        <dbReference type="ARBA" id="ARBA00022692"/>
    </source>
</evidence>
<evidence type="ECO:0000256" key="1">
    <source>
        <dbReference type="ARBA" id="ARBA00004651"/>
    </source>
</evidence>
<dbReference type="InterPro" id="IPR002898">
    <property type="entry name" value="MotA_ExbB_proton_chnl"/>
</dbReference>
<dbReference type="EMBL" id="UINC01001632">
    <property type="protein sequence ID" value="SUZ85358.1"/>
    <property type="molecule type" value="Genomic_DNA"/>
</dbReference>
<name>A0A381R3F4_9ZZZZ</name>
<evidence type="ECO:0000256" key="8">
    <source>
        <dbReference type="ARBA" id="ARBA00023136"/>
    </source>
</evidence>
<gene>
    <name evidence="11" type="ORF">METZ01_LOCUS38212</name>
</gene>
<reference evidence="11" key="1">
    <citation type="submission" date="2018-05" db="EMBL/GenBank/DDBJ databases">
        <authorList>
            <person name="Lanie J.A."/>
            <person name="Ng W.-L."/>
            <person name="Kazmierczak K.M."/>
            <person name="Andrzejewski T.M."/>
            <person name="Davidsen T.M."/>
            <person name="Wayne K.J."/>
            <person name="Tettelin H."/>
            <person name="Glass J.I."/>
            <person name="Rusch D."/>
            <person name="Podicherti R."/>
            <person name="Tsui H.-C.T."/>
            <person name="Winkler M.E."/>
        </authorList>
    </citation>
    <scope>NUCLEOTIDE SEQUENCE</scope>
</reference>
<evidence type="ECO:0000256" key="9">
    <source>
        <dbReference type="SAM" id="Phobius"/>
    </source>
</evidence>
<evidence type="ECO:0000313" key="11">
    <source>
        <dbReference type="EMBL" id="SUZ85358.1"/>
    </source>
</evidence>
<evidence type="ECO:0000256" key="2">
    <source>
        <dbReference type="ARBA" id="ARBA00010442"/>
    </source>
</evidence>
<evidence type="ECO:0000256" key="3">
    <source>
        <dbReference type="ARBA" id="ARBA00022448"/>
    </source>
</evidence>
<feature type="transmembrane region" description="Helical" evidence="9">
    <location>
        <begin position="142"/>
        <end position="168"/>
    </location>
</feature>
<dbReference type="PANTHER" id="PTHR30625:SF15">
    <property type="entry name" value="BIOPOLYMER TRANSPORT PROTEIN EXBB"/>
    <property type="match status" value="1"/>
</dbReference>
<keyword evidence="7 9" id="KW-1133">Transmembrane helix</keyword>
<feature type="transmembrane region" description="Helical" evidence="9">
    <location>
        <begin position="6"/>
        <end position="26"/>
    </location>
</feature>
<accession>A0A381R3F4</accession>
<evidence type="ECO:0000256" key="4">
    <source>
        <dbReference type="ARBA" id="ARBA00022475"/>
    </source>
</evidence>
<keyword evidence="8 9" id="KW-0472">Membrane</keyword>
<feature type="domain" description="MotA/TolQ/ExbB proton channel" evidence="10">
    <location>
        <begin position="67"/>
        <end position="187"/>
    </location>
</feature>
<keyword evidence="5 9" id="KW-0812">Transmembrane</keyword>
<evidence type="ECO:0000256" key="7">
    <source>
        <dbReference type="ARBA" id="ARBA00022989"/>
    </source>
</evidence>
<dbReference type="Pfam" id="PF01618">
    <property type="entry name" value="MotA_ExbB"/>
    <property type="match status" value="1"/>
</dbReference>
<evidence type="ECO:0000259" key="10">
    <source>
        <dbReference type="Pfam" id="PF01618"/>
    </source>
</evidence>
<organism evidence="11">
    <name type="scientific">marine metagenome</name>
    <dbReference type="NCBI Taxonomy" id="408172"/>
    <lineage>
        <taxon>unclassified sequences</taxon>
        <taxon>metagenomes</taxon>
        <taxon>ecological metagenomes</taxon>
    </lineage>
</organism>
<evidence type="ECO:0000256" key="6">
    <source>
        <dbReference type="ARBA" id="ARBA00022927"/>
    </source>
</evidence>
<dbReference type="GO" id="GO:0017038">
    <property type="term" value="P:protein import"/>
    <property type="evidence" value="ECO:0007669"/>
    <property type="project" value="TreeGrafter"/>
</dbReference>
<keyword evidence="6" id="KW-0653">Protein transport</keyword>
<protein>
    <recommendedName>
        <fullName evidence="10">MotA/TolQ/ExbB proton channel domain-containing protein</fullName>
    </recommendedName>
</protein>
<dbReference type="PANTHER" id="PTHR30625">
    <property type="entry name" value="PROTEIN TOLQ"/>
    <property type="match status" value="1"/>
</dbReference>
<dbReference type="AlphaFoldDB" id="A0A381R3F4"/>
<dbReference type="GO" id="GO:0005886">
    <property type="term" value="C:plasma membrane"/>
    <property type="evidence" value="ECO:0007669"/>
    <property type="project" value="UniProtKB-SubCell"/>
</dbReference>
<comment type="similarity">
    <text evidence="2">Belongs to the ExbB/TolQ family.</text>
</comment>
<keyword evidence="3" id="KW-0813">Transport</keyword>
<comment type="subcellular location">
    <subcellularLocation>
        <location evidence="1">Cell membrane</location>
        <topology evidence="1">Multi-pass membrane protein</topology>
    </subcellularLocation>
</comment>
<keyword evidence="4" id="KW-1003">Cell membrane</keyword>
<sequence>MVDFFVQGGGFMWPILIALLFGLAIIGERAYSLINSSSNTDQFFDDVKTIYDDSGKEQAIEFCENTQGPVASIFYAGLSKMEKTKEEIEKAVQNAGGLEMAFLEKNMIWINSVITIAPMLGFTGTVVGMIKAFEDIKMANDISPAVVAGGISQALLTTAFGLIVAMIMQVAQNFFVSMIDKLILDMEEQSIKIVEYLHSSKK</sequence>
<dbReference type="InterPro" id="IPR050790">
    <property type="entry name" value="ExbB/TolQ_transport"/>
</dbReference>
<feature type="transmembrane region" description="Helical" evidence="9">
    <location>
        <begin position="108"/>
        <end position="130"/>
    </location>
</feature>
<proteinExistence type="inferred from homology"/>